<keyword evidence="6" id="KW-0966">Cell projection</keyword>
<dbReference type="InterPro" id="IPR001624">
    <property type="entry name" value="FliE"/>
</dbReference>
<comment type="caution">
    <text evidence="6">The sequence shown here is derived from an EMBL/GenBank/DDBJ whole genome shotgun (WGS) entry which is preliminary data.</text>
</comment>
<dbReference type="GO" id="GO:0071973">
    <property type="term" value="P:bacterial-type flagellum-dependent cell motility"/>
    <property type="evidence" value="ECO:0007669"/>
    <property type="project" value="InterPro"/>
</dbReference>
<protein>
    <recommendedName>
        <fullName evidence="4 5">Flagellar hook-basal body complex protein FliE</fullName>
    </recommendedName>
</protein>
<dbReference type="EMBL" id="PNIN01000071">
    <property type="protein sequence ID" value="PMP69508.1"/>
    <property type="molecule type" value="Genomic_DNA"/>
</dbReference>
<keyword evidence="6" id="KW-0282">Flagellum</keyword>
<keyword evidence="6" id="KW-0969">Cilium</keyword>
<dbReference type="GO" id="GO:0003774">
    <property type="term" value="F:cytoskeletal motor activity"/>
    <property type="evidence" value="ECO:0007669"/>
    <property type="project" value="InterPro"/>
</dbReference>
<sequence>MSEIKNINLLLPNKLSEPSGSKSTEKSDLSFSDVLKKSIEQVNDAQIQADTAIKKAMSGETDIHDTMIAIQKADVSLKLMMEVRNKLLEAYQDIMRTQV</sequence>
<evidence type="ECO:0000256" key="3">
    <source>
        <dbReference type="ARBA" id="ARBA00023143"/>
    </source>
</evidence>
<evidence type="ECO:0000313" key="6">
    <source>
        <dbReference type="EMBL" id="PMP69508.1"/>
    </source>
</evidence>
<dbReference type="Proteomes" id="UP000242881">
    <property type="component" value="Unassembled WGS sequence"/>
</dbReference>
<dbReference type="PANTHER" id="PTHR34653:SF1">
    <property type="entry name" value="FLAGELLAR HOOK-BASAL BODY COMPLEX PROTEIN FLIE"/>
    <property type="match status" value="1"/>
</dbReference>
<accession>A0A2J6WGM8</accession>
<dbReference type="Pfam" id="PF02049">
    <property type="entry name" value="FliE"/>
    <property type="match status" value="1"/>
</dbReference>
<reference evidence="6 7" key="1">
    <citation type="submission" date="2018-01" db="EMBL/GenBank/DDBJ databases">
        <title>Metagenomic assembled genomes from two thermal pools in the Uzon Caldera, Kamchatka, Russia.</title>
        <authorList>
            <person name="Wilkins L."/>
            <person name="Ettinger C."/>
        </authorList>
    </citation>
    <scope>NUCLEOTIDE SEQUENCE [LARGE SCALE GENOMIC DNA]</scope>
    <source>
        <strain evidence="6">ZAV-05</strain>
    </source>
</reference>
<organism evidence="6 7">
    <name type="scientific">Calditerrivibrio nitroreducens</name>
    <dbReference type="NCBI Taxonomy" id="477976"/>
    <lineage>
        <taxon>Bacteria</taxon>
        <taxon>Pseudomonadati</taxon>
        <taxon>Deferribacterota</taxon>
        <taxon>Deferribacteres</taxon>
        <taxon>Deferribacterales</taxon>
        <taxon>Calditerrivibrionaceae</taxon>
    </lineage>
</organism>
<evidence type="ECO:0000256" key="2">
    <source>
        <dbReference type="ARBA" id="ARBA00009272"/>
    </source>
</evidence>
<comment type="similarity">
    <text evidence="2 4">Belongs to the FliE family.</text>
</comment>
<evidence type="ECO:0000256" key="5">
    <source>
        <dbReference type="NCBIfam" id="TIGR00205"/>
    </source>
</evidence>
<dbReference type="PRINTS" id="PR01006">
    <property type="entry name" value="FLGHOOKFLIE"/>
</dbReference>
<dbReference type="NCBIfam" id="TIGR00205">
    <property type="entry name" value="fliE"/>
    <property type="match status" value="1"/>
</dbReference>
<dbReference type="GO" id="GO:0009425">
    <property type="term" value="C:bacterial-type flagellum basal body"/>
    <property type="evidence" value="ECO:0007669"/>
    <property type="project" value="UniProtKB-SubCell"/>
</dbReference>
<evidence type="ECO:0000256" key="1">
    <source>
        <dbReference type="ARBA" id="ARBA00004117"/>
    </source>
</evidence>
<dbReference type="GO" id="GO:0005198">
    <property type="term" value="F:structural molecule activity"/>
    <property type="evidence" value="ECO:0007669"/>
    <property type="project" value="UniProtKB-UniRule"/>
</dbReference>
<evidence type="ECO:0000313" key="7">
    <source>
        <dbReference type="Proteomes" id="UP000242881"/>
    </source>
</evidence>
<dbReference type="RefSeq" id="WP_424604952.1">
    <property type="nucleotide sequence ID" value="NZ_JBNAVA010000002.1"/>
</dbReference>
<dbReference type="PANTHER" id="PTHR34653">
    <property type="match status" value="1"/>
</dbReference>
<dbReference type="AlphaFoldDB" id="A0A2J6WGM8"/>
<name>A0A2J6WGM8_9BACT</name>
<comment type="subcellular location">
    <subcellularLocation>
        <location evidence="1 4">Bacterial flagellum basal body</location>
    </subcellularLocation>
</comment>
<proteinExistence type="inferred from homology"/>
<keyword evidence="3 4" id="KW-0975">Bacterial flagellum</keyword>
<dbReference type="HAMAP" id="MF_00724">
    <property type="entry name" value="FliE"/>
    <property type="match status" value="1"/>
</dbReference>
<gene>
    <name evidence="4 6" type="primary">fliE</name>
    <name evidence="6" type="ORF">C0187_06885</name>
</gene>
<evidence type="ECO:0000256" key="4">
    <source>
        <dbReference type="HAMAP-Rule" id="MF_00724"/>
    </source>
</evidence>